<keyword evidence="6 12" id="KW-0915">Sodium</keyword>
<evidence type="ECO:0000256" key="1">
    <source>
        <dbReference type="ARBA" id="ARBA00004651"/>
    </source>
</evidence>
<keyword evidence="5 12" id="KW-1133">Transmembrane helix</keyword>
<comment type="similarity">
    <text evidence="10 12">Belongs to the fluoride channel Fluc/FEX (TC 1.A.43) family.</text>
</comment>
<keyword evidence="7 12" id="KW-0406">Ion transport</keyword>
<keyword evidence="12" id="KW-0813">Transport</keyword>
<dbReference type="GO" id="GO:0046872">
    <property type="term" value="F:metal ion binding"/>
    <property type="evidence" value="ECO:0007669"/>
    <property type="project" value="UniProtKB-KW"/>
</dbReference>
<evidence type="ECO:0000256" key="3">
    <source>
        <dbReference type="ARBA" id="ARBA00022519"/>
    </source>
</evidence>
<sequence>MTQTRPTVRTTAIMFVAVFVGGAAGSLLREVFSAQIPGIPIVTATFGINVVACFILGWLYSVRHRVHAHVLHLGAVGFCGGLSTFSSFVAELERMAAAHFWGAISAAALEIAVGLAAAILGEAIGRQLHKQKSMK</sequence>
<keyword evidence="3" id="KW-0997">Cell inner membrane</keyword>
<dbReference type="HAMAP" id="MF_00454">
    <property type="entry name" value="FluC"/>
    <property type="match status" value="1"/>
</dbReference>
<name>A0A0P1I8U0_9RHOB</name>
<accession>A0A0P1I8U0</accession>
<dbReference type="Proteomes" id="UP000051260">
    <property type="component" value="Unassembled WGS sequence"/>
</dbReference>
<evidence type="ECO:0000313" key="14">
    <source>
        <dbReference type="Proteomes" id="UP000051260"/>
    </source>
</evidence>
<dbReference type="InterPro" id="IPR003691">
    <property type="entry name" value="FluC"/>
</dbReference>
<comment type="function">
    <text evidence="12">Fluoride-specific ion channel. Important for reducing fluoride concentration in the cell, thus reducing its toxicity.</text>
</comment>
<feature type="binding site" evidence="12">
    <location>
        <position position="83"/>
    </location>
    <ligand>
        <name>Na(+)</name>
        <dbReference type="ChEBI" id="CHEBI:29101"/>
        <note>structural</note>
    </ligand>
</feature>
<feature type="transmembrane region" description="Helical" evidence="12">
    <location>
        <begin position="12"/>
        <end position="32"/>
    </location>
</feature>
<feature type="transmembrane region" description="Helical" evidence="12">
    <location>
        <begin position="100"/>
        <end position="125"/>
    </location>
</feature>
<evidence type="ECO:0000256" key="9">
    <source>
        <dbReference type="ARBA" id="ARBA00023303"/>
    </source>
</evidence>
<reference evidence="14" key="1">
    <citation type="submission" date="2015-09" db="EMBL/GenBank/DDBJ databases">
        <authorList>
            <person name="Rodrigo-Torres L."/>
            <person name="Arahal D.R."/>
        </authorList>
    </citation>
    <scope>NUCLEOTIDE SEQUENCE [LARGE SCALE GENOMIC DNA]</scope>
    <source>
        <strain evidence="14">CECT 5091</strain>
    </source>
</reference>
<feature type="transmembrane region" description="Helical" evidence="12">
    <location>
        <begin position="38"/>
        <end position="58"/>
    </location>
</feature>
<keyword evidence="2 12" id="KW-1003">Cell membrane</keyword>
<keyword evidence="12" id="KW-0479">Metal-binding</keyword>
<comment type="catalytic activity">
    <reaction evidence="11">
        <text>fluoride(in) = fluoride(out)</text>
        <dbReference type="Rhea" id="RHEA:76159"/>
        <dbReference type="ChEBI" id="CHEBI:17051"/>
    </reaction>
    <physiologicalReaction direction="left-to-right" evidence="11">
        <dbReference type="Rhea" id="RHEA:76160"/>
    </physiologicalReaction>
</comment>
<comment type="activity regulation">
    <text evidence="12">Na(+) is not transported, but it plays an essential structural role and its presence is essential for fluoride channel function.</text>
</comment>
<dbReference type="PANTHER" id="PTHR28259">
    <property type="entry name" value="FLUORIDE EXPORT PROTEIN 1-RELATED"/>
    <property type="match status" value="1"/>
</dbReference>
<evidence type="ECO:0000256" key="12">
    <source>
        <dbReference type="HAMAP-Rule" id="MF_00454"/>
    </source>
</evidence>
<dbReference type="GO" id="GO:0140114">
    <property type="term" value="P:cellular detoxification of fluoride"/>
    <property type="evidence" value="ECO:0007669"/>
    <property type="project" value="UniProtKB-UniRule"/>
</dbReference>
<dbReference type="EMBL" id="CYUD01000005">
    <property type="protein sequence ID" value="CUJ98097.1"/>
    <property type="molecule type" value="Genomic_DNA"/>
</dbReference>
<keyword evidence="8 12" id="KW-0472">Membrane</keyword>
<evidence type="ECO:0000256" key="7">
    <source>
        <dbReference type="ARBA" id="ARBA00023065"/>
    </source>
</evidence>
<dbReference type="PANTHER" id="PTHR28259:SF1">
    <property type="entry name" value="FLUORIDE EXPORT PROTEIN 1-RELATED"/>
    <property type="match status" value="1"/>
</dbReference>
<evidence type="ECO:0000313" key="13">
    <source>
        <dbReference type="EMBL" id="CUJ98097.1"/>
    </source>
</evidence>
<comment type="subcellular location">
    <subcellularLocation>
        <location evidence="1 12">Cell membrane</location>
        <topology evidence="1 12">Multi-pass membrane protein</topology>
    </subcellularLocation>
</comment>
<evidence type="ECO:0000256" key="10">
    <source>
        <dbReference type="ARBA" id="ARBA00035120"/>
    </source>
</evidence>
<dbReference type="GO" id="GO:0062054">
    <property type="term" value="F:fluoride channel activity"/>
    <property type="evidence" value="ECO:0007669"/>
    <property type="project" value="UniProtKB-UniRule"/>
</dbReference>
<keyword evidence="9 12" id="KW-0407">Ion channel</keyword>
<organism evidence="13 14">
    <name type="scientific">Ruegeria denitrificans</name>
    <dbReference type="NCBI Taxonomy" id="1715692"/>
    <lineage>
        <taxon>Bacteria</taxon>
        <taxon>Pseudomonadati</taxon>
        <taxon>Pseudomonadota</taxon>
        <taxon>Alphaproteobacteria</taxon>
        <taxon>Rhodobacterales</taxon>
        <taxon>Roseobacteraceae</taxon>
        <taxon>Ruegeria</taxon>
    </lineage>
</organism>
<proteinExistence type="inferred from homology"/>
<protein>
    <recommendedName>
        <fullName evidence="12">Fluoride-specific ion channel FluC</fullName>
    </recommendedName>
</protein>
<keyword evidence="4 12" id="KW-0812">Transmembrane</keyword>
<evidence type="ECO:0000256" key="11">
    <source>
        <dbReference type="ARBA" id="ARBA00035585"/>
    </source>
</evidence>
<keyword evidence="14" id="KW-1185">Reference proteome</keyword>
<feature type="transmembrane region" description="Helical" evidence="12">
    <location>
        <begin position="70"/>
        <end position="88"/>
    </location>
</feature>
<evidence type="ECO:0000256" key="6">
    <source>
        <dbReference type="ARBA" id="ARBA00023053"/>
    </source>
</evidence>
<evidence type="ECO:0000256" key="5">
    <source>
        <dbReference type="ARBA" id="ARBA00022989"/>
    </source>
</evidence>
<dbReference type="AlphaFoldDB" id="A0A0P1I8U0"/>
<gene>
    <name evidence="12" type="primary">fluC</name>
    <name evidence="12" type="synonym">crcB</name>
    <name evidence="13" type="ORF">RUE5091_01885</name>
</gene>
<evidence type="ECO:0000256" key="4">
    <source>
        <dbReference type="ARBA" id="ARBA00022692"/>
    </source>
</evidence>
<dbReference type="GO" id="GO:0005886">
    <property type="term" value="C:plasma membrane"/>
    <property type="evidence" value="ECO:0007669"/>
    <property type="project" value="UniProtKB-SubCell"/>
</dbReference>
<evidence type="ECO:0000256" key="8">
    <source>
        <dbReference type="ARBA" id="ARBA00023136"/>
    </source>
</evidence>
<dbReference type="RefSeq" id="WP_243470748.1">
    <property type="nucleotide sequence ID" value="NZ_CYUD01000005.1"/>
</dbReference>
<feature type="binding site" evidence="12">
    <location>
        <position position="80"/>
    </location>
    <ligand>
        <name>Na(+)</name>
        <dbReference type="ChEBI" id="CHEBI:29101"/>
        <note>structural</note>
    </ligand>
</feature>
<evidence type="ECO:0000256" key="2">
    <source>
        <dbReference type="ARBA" id="ARBA00022475"/>
    </source>
</evidence>
<dbReference type="Pfam" id="PF02537">
    <property type="entry name" value="CRCB"/>
    <property type="match status" value="1"/>
</dbReference>
<dbReference type="STRING" id="1715692.RUE5091_01885"/>